<dbReference type="InterPro" id="IPR036322">
    <property type="entry name" value="WD40_repeat_dom_sf"/>
</dbReference>
<gene>
    <name evidence="7" type="primary">LOC106159588</name>
</gene>
<accession>A0A2R2MPB1</accession>
<dbReference type="OrthoDB" id="25131at2759"/>
<dbReference type="SMART" id="SM00320">
    <property type="entry name" value="WD40"/>
    <property type="match status" value="4"/>
</dbReference>
<evidence type="ECO:0000256" key="3">
    <source>
        <dbReference type="ARBA" id="ARBA00022737"/>
    </source>
</evidence>
<keyword evidence="3" id="KW-0677">Repeat</keyword>
<evidence type="ECO:0000256" key="5">
    <source>
        <dbReference type="SAM" id="MobiDB-lite"/>
    </source>
</evidence>
<evidence type="ECO:0000256" key="2">
    <source>
        <dbReference type="ARBA" id="ARBA00022574"/>
    </source>
</evidence>
<dbReference type="InterPro" id="IPR039328">
    <property type="entry name" value="WDR89"/>
</dbReference>
<feature type="repeat" description="WD" evidence="4">
    <location>
        <begin position="70"/>
        <end position="106"/>
    </location>
</feature>
<dbReference type="AlphaFoldDB" id="A0A2R2MPB1"/>
<keyword evidence="6" id="KW-1185">Reference proteome</keyword>
<name>A0A2R2MPB1_LINAN</name>
<feature type="repeat" description="WD" evidence="4">
    <location>
        <begin position="337"/>
        <end position="369"/>
    </location>
</feature>
<evidence type="ECO:0000256" key="1">
    <source>
        <dbReference type="ARBA" id="ARBA00021125"/>
    </source>
</evidence>
<dbReference type="PANTHER" id="PTHR22889">
    <property type="entry name" value="WD REPEAT-CONTAINING PROTEIN 89"/>
    <property type="match status" value="1"/>
</dbReference>
<dbReference type="PANTHER" id="PTHR22889:SF0">
    <property type="entry name" value="WD REPEAT-CONTAINING PROTEIN 89"/>
    <property type="match status" value="1"/>
</dbReference>
<dbReference type="InterPro" id="IPR001680">
    <property type="entry name" value="WD40_rpt"/>
</dbReference>
<proteinExistence type="predicted"/>
<evidence type="ECO:0000313" key="7">
    <source>
        <dbReference type="RefSeq" id="XP_023932018.1"/>
    </source>
</evidence>
<sequence length="417" mass="46935">MAELENMSQKLSQLHLVEKSAIYMEVPQPDYVLLLDSQAWCNKDPVLAATSSNHTVRLFNRNTLASIGTVEGHQKAVTGVKFGKTNTDLLYTSSLDGTVRCWDIRSNLKQPVQSFTVPESLPKAKLCCLDISCDDGILCAGTEQFKAKKKEKKKNKKTCDEESDMDSDEEDATVYMLFWDCRKSKMLGCYKESHQDDITQVCFHPSHPDRLASGSTDGLVCTFHINETCEDDALQCIFNTESTVYKIGWGGKDNNAVYCLTHMETFHIWDTVESESMLELKNPRDLFKGKSQVDYLVDCFHGDQDRDKFHLLTGTHSGSLNIVELYNSQQTVVATLEGGHNATVRCMNWDEETVTLVTGGEDSMTCLWKPGQIKSEHTSSKASERKKKSQVKSKFKASVTSKPYQKKDIPQMKSHSE</sequence>
<dbReference type="InterPro" id="IPR015943">
    <property type="entry name" value="WD40/YVTN_repeat-like_dom_sf"/>
</dbReference>
<dbReference type="PROSITE" id="PS50294">
    <property type="entry name" value="WD_REPEATS_REGION"/>
    <property type="match status" value="2"/>
</dbReference>
<protein>
    <recommendedName>
        <fullName evidence="1">WD repeat-containing protein 89</fullName>
    </recommendedName>
</protein>
<dbReference type="GeneID" id="106159588"/>
<evidence type="ECO:0000313" key="6">
    <source>
        <dbReference type="Proteomes" id="UP000085678"/>
    </source>
</evidence>
<keyword evidence="2 4" id="KW-0853">WD repeat</keyword>
<feature type="compositionally biased region" description="Basic and acidic residues" evidence="5">
    <location>
        <begin position="405"/>
        <end position="417"/>
    </location>
</feature>
<organism evidence="6 7">
    <name type="scientific">Lingula anatina</name>
    <name type="common">Brachiopod</name>
    <name type="synonym">Lingula unguis</name>
    <dbReference type="NCBI Taxonomy" id="7574"/>
    <lineage>
        <taxon>Eukaryota</taxon>
        <taxon>Metazoa</taxon>
        <taxon>Spiralia</taxon>
        <taxon>Lophotrochozoa</taxon>
        <taxon>Brachiopoda</taxon>
        <taxon>Linguliformea</taxon>
        <taxon>Lingulata</taxon>
        <taxon>Lingulida</taxon>
        <taxon>Linguloidea</taxon>
        <taxon>Lingulidae</taxon>
        <taxon>Lingula</taxon>
    </lineage>
</organism>
<feature type="compositionally biased region" description="Basic and acidic residues" evidence="5">
    <location>
        <begin position="374"/>
        <end position="383"/>
    </location>
</feature>
<dbReference type="RefSeq" id="XP_023932018.1">
    <property type="nucleotide sequence ID" value="XM_024076250.1"/>
</dbReference>
<dbReference type="PROSITE" id="PS50082">
    <property type="entry name" value="WD_REPEATS_2"/>
    <property type="match status" value="2"/>
</dbReference>
<dbReference type="Gene3D" id="2.130.10.10">
    <property type="entry name" value="YVTN repeat-like/Quinoprotein amine dehydrogenase"/>
    <property type="match status" value="2"/>
</dbReference>
<dbReference type="Pfam" id="PF00400">
    <property type="entry name" value="WD40"/>
    <property type="match status" value="3"/>
</dbReference>
<reference evidence="7" key="1">
    <citation type="submission" date="2025-08" db="UniProtKB">
        <authorList>
            <consortium name="RefSeq"/>
        </authorList>
    </citation>
    <scope>IDENTIFICATION</scope>
    <source>
        <tissue evidence="7">Gonads</tissue>
    </source>
</reference>
<feature type="compositionally biased region" description="Basic residues" evidence="5">
    <location>
        <begin position="384"/>
        <end position="395"/>
    </location>
</feature>
<evidence type="ECO:0000256" key="4">
    <source>
        <dbReference type="PROSITE-ProRule" id="PRU00221"/>
    </source>
</evidence>
<dbReference type="SUPFAM" id="SSF50978">
    <property type="entry name" value="WD40 repeat-like"/>
    <property type="match status" value="1"/>
</dbReference>
<dbReference type="Proteomes" id="UP000085678">
    <property type="component" value="Unplaced"/>
</dbReference>
<feature type="region of interest" description="Disordered" evidence="5">
    <location>
        <begin position="373"/>
        <end position="417"/>
    </location>
</feature>